<evidence type="ECO:0000256" key="1">
    <source>
        <dbReference type="ARBA" id="ARBA00009451"/>
    </source>
</evidence>
<dbReference type="STRING" id="57577.A0A2K3MMB6"/>
<dbReference type="Gene3D" id="3.90.470.10">
    <property type="entry name" value="Ribosomal protein L22/L17"/>
    <property type="match status" value="1"/>
</dbReference>
<accession>A0A2K3MMB6</accession>
<dbReference type="PROSITE" id="PS00464">
    <property type="entry name" value="RIBOSOMAL_L22"/>
    <property type="match status" value="1"/>
</dbReference>
<dbReference type="InterPro" id="IPR053973">
    <property type="entry name" value="ERMP1-like_C"/>
</dbReference>
<dbReference type="InterPro" id="IPR005721">
    <property type="entry name" value="Ribosomal_uL22_euk/arc"/>
</dbReference>
<organism evidence="7 8">
    <name type="scientific">Trifolium pratense</name>
    <name type="common">Red clover</name>
    <dbReference type="NCBI Taxonomy" id="57577"/>
    <lineage>
        <taxon>Eukaryota</taxon>
        <taxon>Viridiplantae</taxon>
        <taxon>Streptophyta</taxon>
        <taxon>Embryophyta</taxon>
        <taxon>Tracheophyta</taxon>
        <taxon>Spermatophyta</taxon>
        <taxon>Magnoliopsida</taxon>
        <taxon>eudicotyledons</taxon>
        <taxon>Gunneridae</taxon>
        <taxon>Pentapetalae</taxon>
        <taxon>rosids</taxon>
        <taxon>fabids</taxon>
        <taxon>Fabales</taxon>
        <taxon>Fabaceae</taxon>
        <taxon>Papilionoideae</taxon>
        <taxon>50 kb inversion clade</taxon>
        <taxon>NPAAA clade</taxon>
        <taxon>Hologalegina</taxon>
        <taxon>IRL clade</taxon>
        <taxon>Trifolieae</taxon>
        <taxon>Trifolium</taxon>
    </lineage>
</organism>
<evidence type="ECO:0000259" key="6">
    <source>
        <dbReference type="Pfam" id="PF22248"/>
    </source>
</evidence>
<dbReference type="HAMAP" id="MF_01331_A">
    <property type="entry name" value="Ribosomal_uL22_A"/>
    <property type="match status" value="1"/>
</dbReference>
<dbReference type="NCBIfam" id="TIGR01038">
    <property type="entry name" value="uL22_arch_euk"/>
    <property type="match status" value="1"/>
</dbReference>
<evidence type="ECO:0000313" key="8">
    <source>
        <dbReference type="Proteomes" id="UP000236291"/>
    </source>
</evidence>
<dbReference type="Pfam" id="PF22248">
    <property type="entry name" value="ERMP1_C"/>
    <property type="match status" value="1"/>
</dbReference>
<sequence>MFCMHNLISIPFSSLEEIWVAVLNITGPLSSWSFADNALPGTEAYGGGPPSYILRLSGPSDRNWSFWLEANSSEALRVELSVLDQKLVDPAKRLKNLFPKWVDVPLQSAVMVKYSREPDNPTKSTKARGADLRVHFKNTRETAFAIRKLPLIKAKRYLEDVLAHKQAIPFRRFCRGVGRTAQAKNRHSNGQGRWPAKSAKFILDLLKNAESNAEVKGLDVDALYVSHIQVNQAQKQRRRTYRAHGRINPYMSSPCHIELILSEKEEAVRKEPESQLATSKKA</sequence>
<dbReference type="SUPFAM" id="SSF54843">
    <property type="entry name" value="Ribosomal protein L22"/>
    <property type="match status" value="1"/>
</dbReference>
<name>A0A2K3MMB6_TRIPR</name>
<dbReference type="InterPro" id="IPR057265">
    <property type="entry name" value="Ribosomal_uL22_arc-type"/>
</dbReference>
<dbReference type="Proteomes" id="UP000236291">
    <property type="component" value="Unassembled WGS sequence"/>
</dbReference>
<evidence type="ECO:0000256" key="3">
    <source>
        <dbReference type="ARBA" id="ARBA00022980"/>
    </source>
</evidence>
<dbReference type="PANTHER" id="PTHR11593">
    <property type="entry name" value="60S RIBOSOMAL PROTEIN L17"/>
    <property type="match status" value="1"/>
</dbReference>
<protein>
    <submittedName>
        <fullName evidence="7">60S ribosomal protein l17-2-like</fullName>
    </submittedName>
</protein>
<dbReference type="GO" id="GO:0002181">
    <property type="term" value="P:cytoplasmic translation"/>
    <property type="evidence" value="ECO:0007669"/>
    <property type="project" value="TreeGrafter"/>
</dbReference>
<dbReference type="PANTHER" id="PTHR11593:SF47">
    <property type="entry name" value="LARGE RIBOSOMAL SUBUNIT PROTEIN UL22Y"/>
    <property type="match status" value="1"/>
</dbReference>
<feature type="domain" description="Endoplasmic reticulum metallopeptidase 1-like C-terminal" evidence="6">
    <location>
        <begin position="13"/>
        <end position="110"/>
    </location>
</feature>
<dbReference type="Pfam" id="PF00237">
    <property type="entry name" value="Ribosomal_L22"/>
    <property type="match status" value="1"/>
</dbReference>
<gene>
    <name evidence="7" type="ORF">L195_g015092</name>
</gene>
<evidence type="ECO:0000313" key="7">
    <source>
        <dbReference type="EMBL" id="PNX91963.1"/>
    </source>
</evidence>
<dbReference type="GO" id="GO:0003735">
    <property type="term" value="F:structural constituent of ribosome"/>
    <property type="evidence" value="ECO:0007669"/>
    <property type="project" value="InterPro"/>
</dbReference>
<dbReference type="EMBL" id="ASHM01010151">
    <property type="protein sequence ID" value="PNX91963.1"/>
    <property type="molecule type" value="Genomic_DNA"/>
</dbReference>
<evidence type="ECO:0000256" key="2">
    <source>
        <dbReference type="ARBA" id="ARBA00010918"/>
    </source>
</evidence>
<evidence type="ECO:0000256" key="5">
    <source>
        <dbReference type="RuleBase" id="RU004005"/>
    </source>
</evidence>
<comment type="similarity">
    <text evidence="1 5">Belongs to the universal ribosomal protein uL22 family.</text>
</comment>
<comment type="similarity">
    <text evidence="2">Belongs to the peptidase M28 family.</text>
</comment>
<dbReference type="CDD" id="cd00336">
    <property type="entry name" value="Ribosomal_L22"/>
    <property type="match status" value="1"/>
</dbReference>
<dbReference type="InterPro" id="IPR036394">
    <property type="entry name" value="Ribosomal_uL22_sf"/>
</dbReference>
<dbReference type="InterPro" id="IPR001063">
    <property type="entry name" value="Ribosomal_uL22"/>
</dbReference>
<dbReference type="AlphaFoldDB" id="A0A2K3MMB6"/>
<dbReference type="GO" id="GO:0022625">
    <property type="term" value="C:cytosolic large ribosomal subunit"/>
    <property type="evidence" value="ECO:0007669"/>
    <property type="project" value="TreeGrafter"/>
</dbReference>
<evidence type="ECO:0000256" key="4">
    <source>
        <dbReference type="ARBA" id="ARBA00023274"/>
    </source>
</evidence>
<comment type="caution">
    <text evidence="7">The sequence shown here is derived from an EMBL/GenBank/DDBJ whole genome shotgun (WGS) entry which is preliminary data.</text>
</comment>
<dbReference type="FunFam" id="3.90.470.10:FF:000005">
    <property type="entry name" value="60S ribosomal protein L17"/>
    <property type="match status" value="1"/>
</dbReference>
<reference evidence="7 8" key="2">
    <citation type="journal article" date="2017" name="Front. Plant Sci.">
        <title>Gene Classification and Mining of Molecular Markers Useful in Red Clover (Trifolium pratense) Breeding.</title>
        <authorList>
            <person name="Istvanek J."/>
            <person name="Dluhosova J."/>
            <person name="Dluhos P."/>
            <person name="Patkova L."/>
            <person name="Nedelnik J."/>
            <person name="Repkova J."/>
        </authorList>
    </citation>
    <scope>NUCLEOTIDE SEQUENCE [LARGE SCALE GENOMIC DNA]</scope>
    <source>
        <strain evidence="8">cv. Tatra</strain>
        <tissue evidence="7">Young leaves</tissue>
    </source>
</reference>
<dbReference type="InterPro" id="IPR018260">
    <property type="entry name" value="Ribosomal_uL22_CS"/>
</dbReference>
<keyword evidence="4 5" id="KW-0687">Ribonucleoprotein</keyword>
<reference evidence="7 8" key="1">
    <citation type="journal article" date="2014" name="Am. J. Bot.">
        <title>Genome assembly and annotation for red clover (Trifolium pratense; Fabaceae).</title>
        <authorList>
            <person name="Istvanek J."/>
            <person name="Jaros M."/>
            <person name="Krenek A."/>
            <person name="Repkova J."/>
        </authorList>
    </citation>
    <scope>NUCLEOTIDE SEQUENCE [LARGE SCALE GENOMIC DNA]</scope>
    <source>
        <strain evidence="8">cv. Tatra</strain>
        <tissue evidence="7">Young leaves</tissue>
    </source>
</reference>
<proteinExistence type="inferred from homology"/>
<keyword evidence="3 5" id="KW-0689">Ribosomal protein</keyword>